<keyword evidence="3" id="KW-1185">Reference proteome</keyword>
<name>A0A2U8FJI8_9PAST</name>
<keyword evidence="1" id="KW-1133">Transmembrane helix</keyword>
<accession>A0A2U8FJI8</accession>
<dbReference type="KEGG" id="apor:DDU33_06215"/>
<evidence type="ECO:0000313" key="2">
    <source>
        <dbReference type="EMBL" id="AWI51097.1"/>
    </source>
</evidence>
<keyword evidence="1" id="KW-0812">Transmembrane</keyword>
<organism evidence="2 3">
    <name type="scientific">Actinobacillus porcitonsillarum</name>
    <dbReference type="NCBI Taxonomy" id="189834"/>
    <lineage>
        <taxon>Bacteria</taxon>
        <taxon>Pseudomonadati</taxon>
        <taxon>Pseudomonadota</taxon>
        <taxon>Gammaproteobacteria</taxon>
        <taxon>Pasteurellales</taxon>
        <taxon>Pasteurellaceae</taxon>
        <taxon>Actinobacillus</taxon>
    </lineage>
</organism>
<reference evidence="3" key="1">
    <citation type="submission" date="2018-05" db="EMBL/GenBank/DDBJ databases">
        <title>Complete genome sequence of Actinobacillus porcitonsillarum reference strain 9953L55 (CCUG 46996).</title>
        <authorList>
            <person name="Dona V."/>
            <person name="Perreten V."/>
        </authorList>
    </citation>
    <scope>NUCLEOTIDE SEQUENCE [LARGE SCALE GENOMIC DNA]</scope>
    <source>
        <strain evidence="3">9953L55</strain>
    </source>
</reference>
<sequence>MAQLEKGINLTAFHQEKWGETHANAVIKLLFTGFFSMLVFSMTFIYQQNATAKQLLLVDQIQQKKRMLSQLEQKIEQSKYTHTLDLSTLLDAQLVTKFNYLIQQVPIKSGGISDIRFYDENGTKIKIIGKYEKQQELSTLEDFLEEKGFSIKVENLQTNEKSKTEFSLIITQKNHDK</sequence>
<protein>
    <submittedName>
        <fullName evidence="2">Uncharacterized protein</fullName>
    </submittedName>
</protein>
<feature type="transmembrane region" description="Helical" evidence="1">
    <location>
        <begin position="25"/>
        <end position="46"/>
    </location>
</feature>
<proteinExistence type="predicted"/>
<dbReference type="EMBL" id="CP029206">
    <property type="protein sequence ID" value="AWI51097.1"/>
    <property type="molecule type" value="Genomic_DNA"/>
</dbReference>
<dbReference type="AlphaFoldDB" id="A0A2U8FJI8"/>
<gene>
    <name evidence="2" type="ORF">DDU33_06215</name>
</gene>
<evidence type="ECO:0000313" key="3">
    <source>
        <dbReference type="Proteomes" id="UP000244920"/>
    </source>
</evidence>
<dbReference type="RefSeq" id="WP_108923804.1">
    <property type="nucleotide sequence ID" value="NZ_CP029206.1"/>
</dbReference>
<evidence type="ECO:0000256" key="1">
    <source>
        <dbReference type="SAM" id="Phobius"/>
    </source>
</evidence>
<keyword evidence="1" id="KW-0472">Membrane</keyword>
<dbReference type="Proteomes" id="UP000244920">
    <property type="component" value="Chromosome"/>
</dbReference>